<dbReference type="AlphaFoldDB" id="A0AAT9FPB9"/>
<dbReference type="Gene3D" id="1.10.760.10">
    <property type="entry name" value="Cytochrome c-like domain"/>
    <property type="match status" value="1"/>
</dbReference>
<dbReference type="PANTHER" id="PTHR40394:SF2">
    <property type="entry name" value="QUINOL:CYTOCHROME C OXIDOREDUCTASE MEMBRANE PROTEIN"/>
    <property type="match status" value="1"/>
</dbReference>
<dbReference type="InterPro" id="IPR009056">
    <property type="entry name" value="Cyt_c-like_dom"/>
</dbReference>
<keyword evidence="3 4" id="KW-0408">Iron</keyword>
<feature type="compositionally biased region" description="Polar residues" evidence="5">
    <location>
        <begin position="244"/>
        <end position="259"/>
    </location>
</feature>
<dbReference type="InterPro" id="IPR036909">
    <property type="entry name" value="Cyt_c-like_dom_sf"/>
</dbReference>
<evidence type="ECO:0000256" key="2">
    <source>
        <dbReference type="ARBA" id="ARBA00022723"/>
    </source>
</evidence>
<feature type="compositionally biased region" description="Basic and acidic residues" evidence="5">
    <location>
        <begin position="217"/>
        <end position="231"/>
    </location>
</feature>
<evidence type="ECO:0000256" key="5">
    <source>
        <dbReference type="SAM" id="MobiDB-lite"/>
    </source>
</evidence>
<gene>
    <name evidence="7" type="ORF">NT6N_28580</name>
</gene>
<feature type="region of interest" description="Disordered" evidence="5">
    <location>
        <begin position="210"/>
        <end position="259"/>
    </location>
</feature>
<name>A0AAT9FPB9_9BACT</name>
<accession>A0AAT9FPB9</accession>
<dbReference type="GO" id="GO:0046872">
    <property type="term" value="F:metal ion binding"/>
    <property type="evidence" value="ECO:0007669"/>
    <property type="project" value="UniProtKB-KW"/>
</dbReference>
<dbReference type="KEGG" id="osu:NT6N_28580"/>
<organism evidence="7">
    <name type="scientific">Oceaniferula spumae</name>
    <dbReference type="NCBI Taxonomy" id="2979115"/>
    <lineage>
        <taxon>Bacteria</taxon>
        <taxon>Pseudomonadati</taxon>
        <taxon>Verrucomicrobiota</taxon>
        <taxon>Verrucomicrobiia</taxon>
        <taxon>Verrucomicrobiales</taxon>
        <taxon>Verrucomicrobiaceae</taxon>
        <taxon>Oceaniferula</taxon>
    </lineage>
</organism>
<evidence type="ECO:0000256" key="4">
    <source>
        <dbReference type="PROSITE-ProRule" id="PRU00433"/>
    </source>
</evidence>
<reference evidence="7" key="1">
    <citation type="submission" date="2024-07" db="EMBL/GenBank/DDBJ databases">
        <title>Complete genome sequence of Verrucomicrobiaceae bacterium NT6N.</title>
        <authorList>
            <person name="Huang C."/>
            <person name="Takami H."/>
            <person name="Hamasaki K."/>
        </authorList>
    </citation>
    <scope>NUCLEOTIDE SEQUENCE</scope>
    <source>
        <strain evidence="7">NT6N</strain>
    </source>
</reference>
<dbReference type="GO" id="GO:0009055">
    <property type="term" value="F:electron transfer activity"/>
    <property type="evidence" value="ECO:0007669"/>
    <property type="project" value="InterPro"/>
</dbReference>
<evidence type="ECO:0000259" key="6">
    <source>
        <dbReference type="PROSITE" id="PS51007"/>
    </source>
</evidence>
<feature type="domain" description="Cytochrome c" evidence="6">
    <location>
        <begin position="112"/>
        <end position="197"/>
    </location>
</feature>
<protein>
    <recommendedName>
        <fullName evidence="6">Cytochrome c domain-containing protein</fullName>
    </recommendedName>
</protein>
<dbReference type="PANTHER" id="PTHR40394">
    <property type="entry name" value="LIPOPROTEIN-RELATED"/>
    <property type="match status" value="1"/>
</dbReference>
<evidence type="ECO:0000313" key="7">
    <source>
        <dbReference type="EMBL" id="BDS07818.1"/>
    </source>
</evidence>
<dbReference type="PROSITE" id="PS51007">
    <property type="entry name" value="CYTC"/>
    <property type="match status" value="1"/>
</dbReference>
<proteinExistence type="predicted"/>
<dbReference type="Pfam" id="PF13442">
    <property type="entry name" value="Cytochrome_CBB3"/>
    <property type="match status" value="1"/>
</dbReference>
<dbReference type="SUPFAM" id="SSF46626">
    <property type="entry name" value="Cytochrome c"/>
    <property type="match status" value="1"/>
</dbReference>
<dbReference type="GO" id="GO:0020037">
    <property type="term" value="F:heme binding"/>
    <property type="evidence" value="ECO:0007669"/>
    <property type="project" value="InterPro"/>
</dbReference>
<dbReference type="EMBL" id="AP026866">
    <property type="protein sequence ID" value="BDS07818.1"/>
    <property type="molecule type" value="Genomic_DNA"/>
</dbReference>
<keyword evidence="2 4" id="KW-0479">Metal-binding</keyword>
<evidence type="ECO:0000256" key="3">
    <source>
        <dbReference type="ARBA" id="ARBA00023004"/>
    </source>
</evidence>
<keyword evidence="1 4" id="KW-0349">Heme</keyword>
<sequence length="259" mass="28100">MRYFFLTFALIVVMVISFFGFRGQMFSGTPLRMFPDMDDQDKIKTQQVSGFFADGMGARKPVAGTVPRGFEPDGTGPSFGNSDSYLDTGVIGDAYGDGMPEELGLNDDNITAFLRHGEERYNISCMPCHGESGNGKGTAAVVGKFSVANLESFPRNEYPDGQMFETISKGKGLMSGYSYNIPVKDRWAIIAYVRALQTARKVPISAEKAQELEAEAAEEKKEAEELEKKTAQPDAATPAPQPAESSSDDSTPAETPADQ</sequence>
<evidence type="ECO:0000256" key="1">
    <source>
        <dbReference type="ARBA" id="ARBA00022617"/>
    </source>
</evidence>